<keyword evidence="2" id="KW-1185">Reference proteome</keyword>
<dbReference type="EMBL" id="JAIWYP010000002">
    <property type="protein sequence ID" value="KAH3860524.1"/>
    <property type="molecule type" value="Genomic_DNA"/>
</dbReference>
<dbReference type="AlphaFoldDB" id="A0A9D4LMB8"/>
<sequence length="135" mass="15604">MRKIRKNKVVPKAFFEKHLAVNDLFDDVIFTNVSSIQFNSNKLTNMLTSPKHSVNMCMPKHEHLLKLHVWAGISRKRQTSITIFDSIMDSTGQQPKTLFTSKQSKMATPEFRPGQWFNPTKWFGISLSAMCQKMN</sequence>
<proteinExistence type="predicted"/>
<name>A0A9D4LMB8_DREPO</name>
<comment type="caution">
    <text evidence="1">The sequence shown here is derived from an EMBL/GenBank/DDBJ whole genome shotgun (WGS) entry which is preliminary data.</text>
</comment>
<reference evidence="1" key="1">
    <citation type="journal article" date="2019" name="bioRxiv">
        <title>The Genome of the Zebra Mussel, Dreissena polymorpha: A Resource for Invasive Species Research.</title>
        <authorList>
            <person name="McCartney M.A."/>
            <person name="Auch B."/>
            <person name="Kono T."/>
            <person name="Mallez S."/>
            <person name="Zhang Y."/>
            <person name="Obille A."/>
            <person name="Becker A."/>
            <person name="Abrahante J.E."/>
            <person name="Garbe J."/>
            <person name="Badalamenti J.P."/>
            <person name="Herman A."/>
            <person name="Mangelson H."/>
            <person name="Liachko I."/>
            <person name="Sullivan S."/>
            <person name="Sone E.D."/>
            <person name="Koren S."/>
            <person name="Silverstein K.A.T."/>
            <person name="Beckman K.B."/>
            <person name="Gohl D.M."/>
        </authorList>
    </citation>
    <scope>NUCLEOTIDE SEQUENCE</scope>
    <source>
        <strain evidence="1">Duluth1</strain>
        <tissue evidence="1">Whole animal</tissue>
    </source>
</reference>
<dbReference type="Proteomes" id="UP000828390">
    <property type="component" value="Unassembled WGS sequence"/>
</dbReference>
<organism evidence="1 2">
    <name type="scientific">Dreissena polymorpha</name>
    <name type="common">Zebra mussel</name>
    <name type="synonym">Mytilus polymorpha</name>
    <dbReference type="NCBI Taxonomy" id="45954"/>
    <lineage>
        <taxon>Eukaryota</taxon>
        <taxon>Metazoa</taxon>
        <taxon>Spiralia</taxon>
        <taxon>Lophotrochozoa</taxon>
        <taxon>Mollusca</taxon>
        <taxon>Bivalvia</taxon>
        <taxon>Autobranchia</taxon>
        <taxon>Heteroconchia</taxon>
        <taxon>Euheterodonta</taxon>
        <taxon>Imparidentia</taxon>
        <taxon>Neoheterodontei</taxon>
        <taxon>Myida</taxon>
        <taxon>Dreissenoidea</taxon>
        <taxon>Dreissenidae</taxon>
        <taxon>Dreissena</taxon>
    </lineage>
</organism>
<gene>
    <name evidence="1" type="ORF">DPMN_023425</name>
</gene>
<protein>
    <submittedName>
        <fullName evidence="1">Uncharacterized protein</fullName>
    </submittedName>
</protein>
<reference evidence="1" key="2">
    <citation type="submission" date="2020-11" db="EMBL/GenBank/DDBJ databases">
        <authorList>
            <person name="McCartney M.A."/>
            <person name="Auch B."/>
            <person name="Kono T."/>
            <person name="Mallez S."/>
            <person name="Becker A."/>
            <person name="Gohl D.M."/>
            <person name="Silverstein K.A.T."/>
            <person name="Koren S."/>
            <person name="Bechman K.B."/>
            <person name="Herman A."/>
            <person name="Abrahante J.E."/>
            <person name="Garbe J."/>
        </authorList>
    </citation>
    <scope>NUCLEOTIDE SEQUENCE</scope>
    <source>
        <strain evidence="1">Duluth1</strain>
        <tissue evidence="1">Whole animal</tissue>
    </source>
</reference>
<evidence type="ECO:0000313" key="2">
    <source>
        <dbReference type="Proteomes" id="UP000828390"/>
    </source>
</evidence>
<evidence type="ECO:0000313" key="1">
    <source>
        <dbReference type="EMBL" id="KAH3860524.1"/>
    </source>
</evidence>
<accession>A0A9D4LMB8</accession>